<feature type="region of interest" description="Disordered" evidence="1">
    <location>
        <begin position="49"/>
        <end position="69"/>
    </location>
</feature>
<proteinExistence type="predicted"/>
<accession>A0A1J1GMY0</accession>
<feature type="compositionally biased region" description="Low complexity" evidence="1">
    <location>
        <begin position="54"/>
        <end position="69"/>
    </location>
</feature>
<protein>
    <submittedName>
        <fullName evidence="2">Uncharacterized protein</fullName>
    </submittedName>
</protein>
<evidence type="ECO:0000256" key="1">
    <source>
        <dbReference type="SAM" id="MobiDB-lite"/>
    </source>
</evidence>
<organism evidence="2 3">
    <name type="scientific">Plasmodium gallinaceum</name>
    <dbReference type="NCBI Taxonomy" id="5849"/>
    <lineage>
        <taxon>Eukaryota</taxon>
        <taxon>Sar</taxon>
        <taxon>Alveolata</taxon>
        <taxon>Apicomplexa</taxon>
        <taxon>Aconoidasida</taxon>
        <taxon>Haemosporida</taxon>
        <taxon>Plasmodiidae</taxon>
        <taxon>Plasmodium</taxon>
        <taxon>Plasmodium (Haemamoeba)</taxon>
    </lineage>
</organism>
<dbReference type="AlphaFoldDB" id="A0A1J1GMY0"/>
<evidence type="ECO:0000313" key="2">
    <source>
        <dbReference type="EMBL" id="CRG93716.1"/>
    </source>
</evidence>
<sequence>MCNQKKCDQSNLNKETNDNDINTLKNEKKINDINNQKTKNVVNHEQNVNDSNKEQNVNSNNNFNNEKNISDINNLTNAQITNDLNNEKNINEKNSIDNIYRDNKLKDEKHNDNEYFLINTEINDSNIKNNLIYNANEFNIQIEENQNKYIKKENNYLENILTNVDNKKIIIENNKQINNKNDNFNYLKDILEQTYKVCIDFDGSEYIYIYDICIKNENIENEKIKINSITYNDKKEDIMVLNVYDIYMNFFSKISMKINKIKRLFSNIKIKKIKSTISDNTLNLSNEITNIINNKKVKINNFLKKENEGDHLRNNGRNKTDNKMCTLHSFFSDEQKITFFQKKKFIDKLNYIFFSIFKNNKEYNHIKEIRNNHNFEEIHLEEIKNNMKKSINGRICNIDINDIKIIKKGYTFIFIKNVEWKLFFCVLFYLKNNNVYKNDIIFKHYCKIYDREYFLNILKSSDLNSNCFLAFFEDMNFHEDEKSNLELCKLIRRNNYELILEISKSKKSEIINSFHYIYVGNHIKTKNYLKIYDINYNPFCLIPFEFLSKDTNNNKNVNSLRQINFNYGILKEWNNSIYLIKEKIEYRNNSIYAKNEKNEQLDYVNKKLNQWIKLFKQERNINNIKKLADKNE</sequence>
<gene>
    <name evidence="2" type="ORF">PGAL8A_00142200</name>
</gene>
<dbReference type="GeneID" id="39729946"/>
<dbReference type="OrthoDB" id="387338at2759"/>
<dbReference type="OMA" id="NKIDDQC"/>
<comment type="caution">
    <text evidence="2">The sequence shown here is derived from an EMBL/GenBank/DDBJ whole genome shotgun (WGS) entry which is preliminary data.</text>
</comment>
<reference evidence="2" key="1">
    <citation type="submission" date="2015-04" db="EMBL/GenBank/DDBJ databases">
        <authorList>
            <consortium name="Pathogen Informatics"/>
        </authorList>
    </citation>
    <scope>NUCLEOTIDE SEQUENCE [LARGE SCALE GENOMIC DNA]</scope>
    <source>
        <strain evidence="2">8A</strain>
    </source>
</reference>
<evidence type="ECO:0000313" key="3">
    <source>
        <dbReference type="Proteomes" id="UP000220797"/>
    </source>
</evidence>
<name>A0A1J1GMY0_PLAGA</name>
<keyword evidence="3" id="KW-1185">Reference proteome</keyword>
<dbReference type="VEuPathDB" id="PlasmoDB:PGAL8A_00142200"/>
<dbReference type="EMBL" id="CVMV01000019">
    <property type="protein sequence ID" value="CRG93716.1"/>
    <property type="molecule type" value="Genomic_DNA"/>
</dbReference>
<dbReference type="Proteomes" id="UP000220797">
    <property type="component" value="Unassembled WGS sequence"/>
</dbReference>
<dbReference type="RefSeq" id="XP_028526538.1">
    <property type="nucleotide sequence ID" value="XM_028674959.1"/>
</dbReference>